<dbReference type="eggNOG" id="ENOG5032RJQ">
    <property type="taxonomic scope" value="Bacteria"/>
</dbReference>
<feature type="transmembrane region" description="Helical" evidence="1">
    <location>
        <begin position="59"/>
        <end position="88"/>
    </location>
</feature>
<evidence type="ECO:0000313" key="3">
    <source>
        <dbReference type="Proteomes" id="UP000010121"/>
    </source>
</evidence>
<keyword evidence="1" id="KW-1133">Transmembrane helix</keyword>
<sequence>MVDPHNRDLWLHRSLFVGFALVLFFLRMLPMGTTAGSWPGPDLILCLTLAWVQRRPDYLPVWLIVGVVLTEDFLLMRPPGLWTALVVLAAEFLRGRAALMRELSIGMEWLVIAGLMTLMLLAYRMVFAVTFVPQPGFGYAMIQVLGSIVCYPLVVGASRLLLGVHKPAMGEIDARGRRL</sequence>
<name>C8S012_9RHOB</name>
<keyword evidence="3" id="KW-1185">Reference proteome</keyword>
<protein>
    <submittedName>
        <fullName evidence="2">MreD protein</fullName>
    </submittedName>
</protein>
<keyword evidence="1" id="KW-0812">Transmembrane</keyword>
<dbReference type="Proteomes" id="UP000010121">
    <property type="component" value="Unassembled WGS sequence"/>
</dbReference>
<evidence type="ECO:0000256" key="1">
    <source>
        <dbReference type="SAM" id="Phobius"/>
    </source>
</evidence>
<dbReference type="EMBL" id="ACYY01000007">
    <property type="protein sequence ID" value="EEW25621.1"/>
    <property type="molecule type" value="Genomic_DNA"/>
</dbReference>
<accession>C8S012</accession>
<keyword evidence="1" id="KW-0472">Membrane</keyword>
<evidence type="ECO:0000313" key="2">
    <source>
        <dbReference type="EMBL" id="EEW25621.1"/>
    </source>
</evidence>
<gene>
    <name evidence="2" type="ORF">Rsw2DRAFT_1390</name>
</gene>
<dbReference type="STRING" id="371731.Rsw2DRAFT_1390"/>
<organism evidence="2 3">
    <name type="scientific">Rhodobacter ferrooxidans</name>
    <dbReference type="NCBI Taxonomy" id="371731"/>
    <lineage>
        <taxon>Bacteria</taxon>
        <taxon>Pseudomonadati</taxon>
        <taxon>Pseudomonadota</taxon>
        <taxon>Alphaproteobacteria</taxon>
        <taxon>Rhodobacterales</taxon>
        <taxon>Rhodobacter group</taxon>
        <taxon>Rhodobacter</taxon>
    </lineage>
</organism>
<dbReference type="AlphaFoldDB" id="C8S012"/>
<dbReference type="RefSeq" id="WP_008029414.1">
    <property type="nucleotide sequence ID" value="NZ_ACYY01000007.1"/>
</dbReference>
<dbReference type="OrthoDB" id="7629477at2"/>
<feature type="transmembrane region" description="Helical" evidence="1">
    <location>
        <begin position="137"/>
        <end position="162"/>
    </location>
</feature>
<feature type="transmembrane region" description="Helical" evidence="1">
    <location>
        <begin position="109"/>
        <end position="131"/>
    </location>
</feature>
<comment type="caution">
    <text evidence="2">The sequence shown here is derived from an EMBL/GenBank/DDBJ whole genome shotgun (WGS) entry which is preliminary data.</text>
</comment>
<reference evidence="2 3" key="1">
    <citation type="submission" date="2009-08" db="EMBL/GenBank/DDBJ databases">
        <title>The draft genome of Rhodobacter sp. SW2.</title>
        <authorList>
            <consortium name="US DOE Joint Genome Institute (JGI-PGF)"/>
            <person name="Lucas S."/>
            <person name="Copeland A."/>
            <person name="Lapidus A."/>
            <person name="Glavina del Rio T."/>
            <person name="Tice H."/>
            <person name="Bruce D."/>
            <person name="Goodwin L."/>
            <person name="Pitluck S."/>
            <person name="Larimer F."/>
            <person name="Land M.L."/>
            <person name="Hauser L."/>
            <person name="Emerson D."/>
        </authorList>
    </citation>
    <scope>NUCLEOTIDE SEQUENCE [LARGE SCALE GENOMIC DNA]</scope>
    <source>
        <strain evidence="2 3">SW2</strain>
    </source>
</reference>
<proteinExistence type="predicted"/>